<name>A0A1Q5Y3E7_HAEIF</name>
<dbReference type="RefSeq" id="WP_005651292.1">
    <property type="nucleotide sequence ID" value="NZ_AP022867.1"/>
</dbReference>
<evidence type="ECO:0000313" key="1">
    <source>
        <dbReference type="EMBL" id="PRK64726.1"/>
    </source>
</evidence>
<dbReference type="KEGG" id="hih:NF38_03195"/>
<dbReference type="OMA" id="SKWRNKM"/>
<dbReference type="EMBL" id="QVJI01000023">
    <property type="protein sequence ID" value="RFN62343.1"/>
    <property type="molecule type" value="Genomic_DNA"/>
</dbReference>
<organism evidence="1">
    <name type="scientific">Haemophilus influenzae</name>
    <dbReference type="NCBI Taxonomy" id="727"/>
    <lineage>
        <taxon>Bacteria</taxon>
        <taxon>Pseudomonadati</taxon>
        <taxon>Pseudomonadota</taxon>
        <taxon>Gammaproteobacteria</taxon>
        <taxon>Pasteurellales</taxon>
        <taxon>Pasteurellaceae</taxon>
        <taxon>Haemophilus</taxon>
    </lineage>
</organism>
<dbReference type="InterPro" id="IPR058630">
    <property type="entry name" value="T4_Y16D"/>
</dbReference>
<evidence type="ECO:0000313" key="2">
    <source>
        <dbReference type="EMBL" id="RFN62343.1"/>
    </source>
</evidence>
<dbReference type="GeneID" id="93219388"/>
<accession>A0A1Q5Y3E7</accession>
<dbReference type="AlphaFoldDB" id="A0A1Q5Y3E7"/>
<dbReference type="Pfam" id="PF26092">
    <property type="entry name" value="T4_Y16D"/>
    <property type="match status" value="1"/>
</dbReference>
<gene>
    <name evidence="1" type="ORF">BV163_01264</name>
    <name evidence="2" type="ORF">CH627_09710</name>
</gene>
<sequence>MDIINLIKQQTPEERQTLFNEFIKLLNQKREYVDIPERIVCSACQVFVDERDGTNEDGGEIIHEVYGLRHYDPFMRKQIKELEKQYKYALLDWEQGFLTNKGRFVGRKEAMEIAKAQNQVIRLSGSPNSDILFSEDLY</sequence>
<protein>
    <submittedName>
        <fullName evidence="1">Uncharacterized protein</fullName>
    </submittedName>
</protein>
<proteinExistence type="predicted"/>
<comment type="caution">
    <text evidence="1">The sequence shown here is derived from an EMBL/GenBank/DDBJ whole genome shotgun (WGS) entry which is preliminary data.</text>
</comment>
<reference evidence="1" key="1">
    <citation type="submission" date="2017-02" db="EMBL/GenBank/DDBJ databases">
        <title>Haemophilus influenzae in COPD genome sequencing project.</title>
        <authorList>
            <person name="Murphy T.F."/>
            <person name="Kong Y."/>
            <person name="Nadendla S."/>
            <person name="Tettelin H."/>
            <person name="Pettigrew M."/>
        </authorList>
    </citation>
    <scope>NUCLEOTIDE SEQUENCE [LARGE SCALE GENOMIC DNA]</scope>
    <source>
        <strain evidence="1">84P15H4</strain>
    </source>
</reference>
<reference evidence="2" key="2">
    <citation type="submission" date="2018-08" db="EMBL/GenBank/DDBJ databases">
        <title>Antagonistic pleiotropy in the bifunctional surface protein FadL/P1 during adaptation of Haemophilus influenzae to chronic lung infection associated with COPD.</title>
        <authorList>
            <person name="Moleres J."/>
            <person name="Ehrlich R."/>
        </authorList>
    </citation>
    <scope>NUCLEOTIDE SEQUENCE [LARGE SCALE GENOMIC DNA]</scope>
    <source>
        <strain evidence="2">P668-6062</strain>
    </source>
</reference>
<dbReference type="EMBL" id="MZHU01000048">
    <property type="protein sequence ID" value="PRK64726.1"/>
    <property type="molecule type" value="Genomic_DNA"/>
</dbReference>